<dbReference type="Gene3D" id="1.20.1070.10">
    <property type="entry name" value="Rhodopsin 7-helix transmembrane proteins"/>
    <property type="match status" value="1"/>
</dbReference>
<dbReference type="PRINTS" id="PR00237">
    <property type="entry name" value="GPCRRHODOPSN"/>
</dbReference>
<keyword evidence="2" id="KW-1003">Cell membrane</keyword>
<evidence type="ECO:0000256" key="2">
    <source>
        <dbReference type="ARBA" id="ARBA00022475"/>
    </source>
</evidence>
<dbReference type="FunFam" id="1.20.1070.10:FF:000523">
    <property type="entry name" value="5-hydroxytryptamine receptor 2B"/>
    <property type="match status" value="1"/>
</dbReference>
<dbReference type="SUPFAM" id="SSF81321">
    <property type="entry name" value="Family A G protein-coupled receptor-like"/>
    <property type="match status" value="1"/>
</dbReference>
<evidence type="ECO:0000256" key="7">
    <source>
        <dbReference type="ARBA" id="ARBA00023136"/>
    </source>
</evidence>
<evidence type="ECO:0000256" key="4">
    <source>
        <dbReference type="ARBA" id="ARBA00022692"/>
    </source>
</evidence>
<accession>A0AAY4AM49</accession>
<dbReference type="PANTHER" id="PTHR24248">
    <property type="entry name" value="ADRENERGIC RECEPTOR-RELATED G-PROTEIN COUPLED RECEPTOR"/>
    <property type="match status" value="1"/>
</dbReference>
<dbReference type="SMART" id="SM01381">
    <property type="entry name" value="7TM_GPCR_Srsx"/>
    <property type="match status" value="1"/>
</dbReference>
<evidence type="ECO:0000256" key="5">
    <source>
        <dbReference type="ARBA" id="ARBA00022989"/>
    </source>
</evidence>
<keyword evidence="6 11" id="KW-0297">G-protein coupled receptor</keyword>
<keyword evidence="15" id="KW-1185">Reference proteome</keyword>
<evidence type="ECO:0000256" key="1">
    <source>
        <dbReference type="ARBA" id="ARBA00004651"/>
    </source>
</evidence>
<feature type="transmembrane region" description="Helical" evidence="12">
    <location>
        <begin position="173"/>
        <end position="197"/>
    </location>
</feature>
<dbReference type="InterPro" id="IPR017452">
    <property type="entry name" value="GPCR_Rhodpsn_7TM"/>
</dbReference>
<dbReference type="Ensembl" id="ENSDCDT00010010421.1">
    <property type="protein sequence ID" value="ENSDCDP00010009928.1"/>
    <property type="gene ID" value="ENSDCDG00010004408.1"/>
</dbReference>
<evidence type="ECO:0000313" key="15">
    <source>
        <dbReference type="Proteomes" id="UP000694580"/>
    </source>
</evidence>
<comment type="similarity">
    <text evidence="11">Belongs to the G-protein coupled receptor 1 family.</text>
</comment>
<reference evidence="14" key="2">
    <citation type="submission" date="2025-08" db="UniProtKB">
        <authorList>
            <consortium name="Ensembl"/>
        </authorList>
    </citation>
    <scope>IDENTIFICATION</scope>
</reference>
<evidence type="ECO:0000256" key="3">
    <source>
        <dbReference type="ARBA" id="ARBA00022610"/>
    </source>
</evidence>
<dbReference type="PROSITE" id="PS50262">
    <property type="entry name" value="G_PROTEIN_RECEP_F1_2"/>
    <property type="match status" value="1"/>
</dbReference>
<feature type="domain" description="G-protein coupled receptors family 1 profile" evidence="13">
    <location>
        <begin position="29"/>
        <end position="273"/>
    </location>
</feature>
<organism evidence="14 15">
    <name type="scientific">Denticeps clupeoides</name>
    <name type="common">denticle herring</name>
    <dbReference type="NCBI Taxonomy" id="299321"/>
    <lineage>
        <taxon>Eukaryota</taxon>
        <taxon>Metazoa</taxon>
        <taxon>Chordata</taxon>
        <taxon>Craniata</taxon>
        <taxon>Vertebrata</taxon>
        <taxon>Euteleostomi</taxon>
        <taxon>Actinopterygii</taxon>
        <taxon>Neopterygii</taxon>
        <taxon>Teleostei</taxon>
        <taxon>Clupei</taxon>
        <taxon>Clupeiformes</taxon>
        <taxon>Denticipitoidei</taxon>
        <taxon>Denticipitidae</taxon>
        <taxon>Denticeps</taxon>
    </lineage>
</organism>
<feature type="transmembrane region" description="Helical" evidence="12">
    <location>
        <begin position="218"/>
        <end position="238"/>
    </location>
</feature>
<evidence type="ECO:0000256" key="8">
    <source>
        <dbReference type="ARBA" id="ARBA00023157"/>
    </source>
</evidence>
<evidence type="ECO:0000256" key="9">
    <source>
        <dbReference type="ARBA" id="ARBA00023170"/>
    </source>
</evidence>
<dbReference type="PROSITE" id="PS00237">
    <property type="entry name" value="G_PROTEIN_RECEP_F1_1"/>
    <property type="match status" value="1"/>
</dbReference>
<evidence type="ECO:0000256" key="6">
    <source>
        <dbReference type="ARBA" id="ARBA00023040"/>
    </source>
</evidence>
<keyword evidence="5 12" id="KW-1133">Transmembrane helix</keyword>
<keyword evidence="10 11" id="KW-0807">Transducer</keyword>
<proteinExistence type="inferred from homology"/>
<dbReference type="Proteomes" id="UP000694580">
    <property type="component" value="Chromosome 6"/>
</dbReference>
<dbReference type="GO" id="GO:0071880">
    <property type="term" value="P:adenylate cyclase-activating adrenergic receptor signaling pathway"/>
    <property type="evidence" value="ECO:0007669"/>
    <property type="project" value="TreeGrafter"/>
</dbReference>
<evidence type="ECO:0000313" key="14">
    <source>
        <dbReference type="Ensembl" id="ENSDCDP00010009928.1"/>
    </source>
</evidence>
<feature type="transmembrane region" description="Helical" evidence="12">
    <location>
        <begin position="88"/>
        <end position="112"/>
    </location>
</feature>
<feature type="transmembrane region" description="Helical" evidence="12">
    <location>
        <begin position="50"/>
        <end position="68"/>
    </location>
</feature>
<dbReference type="GO" id="GO:0043410">
    <property type="term" value="P:positive regulation of MAPK cascade"/>
    <property type="evidence" value="ECO:0007669"/>
    <property type="project" value="TreeGrafter"/>
</dbReference>
<reference evidence="14 15" key="1">
    <citation type="submission" date="2020-06" db="EMBL/GenBank/DDBJ databases">
        <authorList>
            <consortium name="Wellcome Sanger Institute Data Sharing"/>
        </authorList>
    </citation>
    <scope>NUCLEOTIDE SEQUENCE [LARGE SCALE GENOMIC DNA]</scope>
</reference>
<sequence>MADSAFDVSGNKIYLLFVLIPITALAVLGNLMTMMSVVYFHHLQTPTNSFIVSLATADFLLAVLVMPFSVVRSVDHWRFGGAFCLVHYYLDVTLCTASIFNLSCVALDRYLAVFDPLRYPARMSRCHVTRLQLVSWLVPVVLSSLLITQGLRSESEAAHTEMLDTCVPALNKPYAVTASTVSFFLPMGFLIIVYGKIFKVAQKQARQIQVVEDKERKAAKTLGVVMGAFLLCWLPFFIINAVQPFLSYHINQWVMEFALWLGYANSSLNPFLYAFFNVSFRRAFTNILACRLLDFRLRNSTVKVSQTCFKYVPLSIFCQDSLLSACGTGFALKCAKVSQQGVITEKHQKMKLKLERLSQHKALRMHMNKIF</sequence>
<keyword evidence="7 12" id="KW-0472">Membrane</keyword>
<dbReference type="GO" id="GO:0005886">
    <property type="term" value="C:plasma membrane"/>
    <property type="evidence" value="ECO:0007669"/>
    <property type="project" value="UniProtKB-SubCell"/>
</dbReference>
<dbReference type="InterPro" id="IPR000276">
    <property type="entry name" value="GPCR_Rhodpsn"/>
</dbReference>
<dbReference type="PANTHER" id="PTHR24248:SF66">
    <property type="entry name" value="OCTOPAMINE RECEPTOR BETA-3R"/>
    <property type="match status" value="1"/>
</dbReference>
<evidence type="ECO:0000256" key="11">
    <source>
        <dbReference type="RuleBase" id="RU000688"/>
    </source>
</evidence>
<dbReference type="GeneTree" id="ENSGT00950000182934"/>
<comment type="subcellular location">
    <subcellularLocation>
        <location evidence="1">Cell membrane</location>
        <topology evidence="1">Multi-pass membrane protein</topology>
    </subcellularLocation>
</comment>
<keyword evidence="4 11" id="KW-0812">Transmembrane</keyword>
<evidence type="ECO:0000259" key="13">
    <source>
        <dbReference type="PROSITE" id="PS50262"/>
    </source>
</evidence>
<evidence type="ECO:0000256" key="10">
    <source>
        <dbReference type="ARBA" id="ARBA00023224"/>
    </source>
</evidence>
<keyword evidence="3" id="KW-0085">Behavior</keyword>
<dbReference type="AlphaFoldDB" id="A0AAY4AM49"/>
<dbReference type="GO" id="GO:0004930">
    <property type="term" value="F:G protein-coupled receptor activity"/>
    <property type="evidence" value="ECO:0007669"/>
    <property type="project" value="UniProtKB-KW"/>
</dbReference>
<dbReference type="Pfam" id="PF00001">
    <property type="entry name" value="7tm_1"/>
    <property type="match status" value="1"/>
</dbReference>
<feature type="transmembrane region" description="Helical" evidence="12">
    <location>
        <begin position="13"/>
        <end position="38"/>
    </location>
</feature>
<reference evidence="14" key="3">
    <citation type="submission" date="2025-09" db="UniProtKB">
        <authorList>
            <consortium name="Ensembl"/>
        </authorList>
    </citation>
    <scope>IDENTIFICATION</scope>
</reference>
<feature type="transmembrane region" description="Helical" evidence="12">
    <location>
        <begin position="258"/>
        <end position="276"/>
    </location>
</feature>
<dbReference type="GO" id="GO:0051378">
    <property type="term" value="F:serotonin binding"/>
    <property type="evidence" value="ECO:0007669"/>
    <property type="project" value="UniProtKB-ARBA"/>
</dbReference>
<keyword evidence="9 11" id="KW-0675">Receptor</keyword>
<evidence type="ECO:0000256" key="12">
    <source>
        <dbReference type="SAM" id="Phobius"/>
    </source>
</evidence>
<name>A0AAY4AM49_9TELE</name>
<keyword evidence="8" id="KW-1015">Disulfide bond</keyword>
<protein>
    <recommendedName>
        <fullName evidence="13">G-protein coupled receptors family 1 profile domain-containing protein</fullName>
    </recommendedName>
</protein>